<dbReference type="Pfam" id="PF02815">
    <property type="entry name" value="MIR"/>
    <property type="match status" value="1"/>
</dbReference>
<evidence type="ECO:0000259" key="4">
    <source>
        <dbReference type="PROSITE" id="PS50919"/>
    </source>
</evidence>
<dbReference type="InterPro" id="IPR018306">
    <property type="entry name" value="Phage_T5_Orf172_DNA-bd"/>
</dbReference>
<comment type="subcellular location">
    <subcellularLocation>
        <location evidence="3">Endoplasmic reticulum membrane</location>
        <topology evidence="3">Multi-pass membrane protein</topology>
    </subcellularLocation>
</comment>
<dbReference type="Pfam" id="PF16192">
    <property type="entry name" value="PMT_4TMC"/>
    <property type="match status" value="1"/>
</dbReference>
<dbReference type="Proteomes" id="UP001163850">
    <property type="component" value="Unassembled WGS sequence"/>
</dbReference>
<gene>
    <name evidence="5" type="ORF">F5890DRAFT_1478498</name>
</gene>
<evidence type="ECO:0000313" key="5">
    <source>
        <dbReference type="EMBL" id="KAJ3979480.1"/>
    </source>
</evidence>
<protein>
    <recommendedName>
        <fullName evidence="3">Dolichyl-phosphate-mannose--protein mannosyltransferase</fullName>
        <ecNumber evidence="3">2.4.1.109</ecNumber>
    </recommendedName>
</protein>
<feature type="domain" description="MIR" evidence="4">
    <location>
        <begin position="46"/>
        <end position="117"/>
    </location>
</feature>
<dbReference type="AlphaFoldDB" id="A0AA38UMI2"/>
<comment type="catalytic activity">
    <reaction evidence="3">
        <text>a di-trans,poly-cis-dolichyl beta-D-mannosyl phosphate + L-seryl-[protein] = 3-O-(alpha-D-mannosyl)-L-seryl-[protein] + a di-trans,poly-cis-dolichyl phosphate + H(+)</text>
        <dbReference type="Rhea" id="RHEA:17377"/>
        <dbReference type="Rhea" id="RHEA-COMP:9863"/>
        <dbReference type="Rhea" id="RHEA-COMP:13546"/>
        <dbReference type="Rhea" id="RHEA-COMP:19498"/>
        <dbReference type="Rhea" id="RHEA-COMP:19501"/>
        <dbReference type="ChEBI" id="CHEBI:15378"/>
        <dbReference type="ChEBI" id="CHEBI:29999"/>
        <dbReference type="ChEBI" id="CHEBI:57683"/>
        <dbReference type="ChEBI" id="CHEBI:58211"/>
        <dbReference type="ChEBI" id="CHEBI:137321"/>
        <dbReference type="EC" id="2.4.1.109"/>
    </reaction>
</comment>
<dbReference type="InterPro" id="IPR036300">
    <property type="entry name" value="MIR_dom_sf"/>
</dbReference>
<dbReference type="PANTHER" id="PTHR10050:SF50">
    <property type="entry name" value="DOLICHYL-PHOSPHATE-MANNOSE--PROTEIN MANNOSYLTRANSFERASE 1-RELATED"/>
    <property type="match status" value="1"/>
</dbReference>
<accession>A0AA38UMI2</accession>
<evidence type="ECO:0000256" key="2">
    <source>
        <dbReference type="ARBA" id="ARBA00023180"/>
    </source>
</evidence>
<evidence type="ECO:0000256" key="3">
    <source>
        <dbReference type="RuleBase" id="RU367007"/>
    </source>
</evidence>
<sequence length="609" mass="70178">MLHLHDIRPPVSEVDFQNEVSAYSAPGFQGDANDDWILEIDEAASWEAVKMLRTKFRLRHVLTGCYLFSHKVKLPEWGFEQQEVTFPANAPKVNYCLPGFLAKFLKLQQVMWTTNAGLTDRHLFDSRPDAWPRLRRGINKTDLSHFLNFWVKDYHQIYLIGNPMVWWLSTLSVMATSLEKQGYKDFNNTNIVKYDNLCGFLFMGWALRYGPFWIMGPWWRSIDNPISVADWPGWIYIFYEGGGVYKVRRTEDLARQMREWDRDCPGTSKIWISIFSTPLAHLTKKLVHLELEAQCAFMPCYTCSCERVHLEKFIFWGSPEIVFYQKIAPIVIYRMAVRSSLLDESAAAFHQMKSDQSYKSVGSSTSFHIDTLFAPIVAGQVLGDRNDPQPKMWAIMTLKNPVAASQTPEKVADTIWQDCEIELIFQPPGAVHLVYTPRTCVASGGHFYNYDSLHLTDWTRRIQHLQFNAVTNQDPAHVKEVLNMMMLNFPNKLGRCFYRHALAALCQMVLAENEYIHQQQAKLKVGNKLDQKAEAMAEIVTRVCFEISPAPGDEQKVTVDALVKILEGDYQEPGMAFRLEPETVQTIEEFTVKYWEAFSAKNKKTTKKG</sequence>
<dbReference type="PANTHER" id="PTHR10050">
    <property type="entry name" value="DOLICHYL-PHOSPHATE-MANNOSE--PROTEIN MANNOSYLTRANSFERASE"/>
    <property type="match status" value="1"/>
</dbReference>
<organism evidence="5 6">
    <name type="scientific">Lentinula detonsa</name>
    <dbReference type="NCBI Taxonomy" id="2804962"/>
    <lineage>
        <taxon>Eukaryota</taxon>
        <taxon>Fungi</taxon>
        <taxon>Dikarya</taxon>
        <taxon>Basidiomycota</taxon>
        <taxon>Agaricomycotina</taxon>
        <taxon>Agaricomycetes</taxon>
        <taxon>Agaricomycetidae</taxon>
        <taxon>Agaricales</taxon>
        <taxon>Marasmiineae</taxon>
        <taxon>Omphalotaceae</taxon>
        <taxon>Lentinula</taxon>
    </lineage>
</organism>
<name>A0AA38UMI2_9AGAR</name>
<proteinExistence type="inferred from homology"/>
<dbReference type="GO" id="GO:0005789">
    <property type="term" value="C:endoplasmic reticulum membrane"/>
    <property type="evidence" value="ECO:0007669"/>
    <property type="project" value="UniProtKB-SubCell"/>
</dbReference>
<comment type="catalytic activity">
    <reaction evidence="3">
        <text>a di-trans,poly-cis-dolichyl beta-D-mannosyl phosphate + L-threonyl-[protein] = 3-O-(alpha-D-mannosyl)-L-threonyl-[protein] + a di-trans,poly-cis-dolichyl phosphate + H(+)</text>
        <dbReference type="Rhea" id="RHEA:53396"/>
        <dbReference type="Rhea" id="RHEA-COMP:11060"/>
        <dbReference type="Rhea" id="RHEA-COMP:13547"/>
        <dbReference type="Rhea" id="RHEA-COMP:19498"/>
        <dbReference type="Rhea" id="RHEA-COMP:19501"/>
        <dbReference type="ChEBI" id="CHEBI:15378"/>
        <dbReference type="ChEBI" id="CHEBI:30013"/>
        <dbReference type="ChEBI" id="CHEBI:57683"/>
        <dbReference type="ChEBI" id="CHEBI:58211"/>
        <dbReference type="ChEBI" id="CHEBI:137323"/>
        <dbReference type="EC" id="2.4.1.109"/>
    </reaction>
</comment>
<dbReference type="PROSITE" id="PS50919">
    <property type="entry name" value="MIR"/>
    <property type="match status" value="1"/>
</dbReference>
<comment type="pathway">
    <text evidence="3">Protein modification; protein glycosylation.</text>
</comment>
<dbReference type="GO" id="GO:0004169">
    <property type="term" value="F:dolichyl-phosphate-mannose-protein mannosyltransferase activity"/>
    <property type="evidence" value="ECO:0007669"/>
    <property type="project" value="UniProtKB-UniRule"/>
</dbReference>
<keyword evidence="2" id="KW-0325">Glycoprotein</keyword>
<comment type="caution">
    <text evidence="5">The sequence shown here is derived from an EMBL/GenBank/DDBJ whole genome shotgun (WGS) entry which is preliminary data.</text>
</comment>
<dbReference type="EMBL" id="MU802334">
    <property type="protein sequence ID" value="KAJ3979480.1"/>
    <property type="molecule type" value="Genomic_DNA"/>
</dbReference>
<evidence type="ECO:0000313" key="6">
    <source>
        <dbReference type="Proteomes" id="UP001163850"/>
    </source>
</evidence>
<dbReference type="EC" id="2.4.1.109" evidence="3"/>
<evidence type="ECO:0000256" key="1">
    <source>
        <dbReference type="ARBA" id="ARBA00022737"/>
    </source>
</evidence>
<dbReference type="Gene3D" id="2.80.10.50">
    <property type="match status" value="1"/>
</dbReference>
<dbReference type="SUPFAM" id="SSF82109">
    <property type="entry name" value="MIR domain"/>
    <property type="match status" value="1"/>
</dbReference>
<dbReference type="Pfam" id="PF10544">
    <property type="entry name" value="T5orf172"/>
    <property type="match status" value="1"/>
</dbReference>
<keyword evidence="3" id="KW-0328">Glycosyltransferase</keyword>
<dbReference type="InterPro" id="IPR016093">
    <property type="entry name" value="MIR_motif"/>
</dbReference>
<dbReference type="SMART" id="SM00472">
    <property type="entry name" value="MIR"/>
    <property type="match status" value="1"/>
</dbReference>
<comment type="similarity">
    <text evidence="3">Belongs to the glycosyltransferase 39 family.</text>
</comment>
<keyword evidence="3" id="KW-0808">Transferase</keyword>
<reference evidence="5" key="1">
    <citation type="submission" date="2022-08" db="EMBL/GenBank/DDBJ databases">
        <authorList>
            <consortium name="DOE Joint Genome Institute"/>
            <person name="Min B."/>
            <person name="Riley R."/>
            <person name="Sierra-Patev S."/>
            <person name="Naranjo-Ortiz M."/>
            <person name="Looney B."/>
            <person name="Konkel Z."/>
            <person name="Slot J.C."/>
            <person name="Sakamoto Y."/>
            <person name="Steenwyk J.L."/>
            <person name="Rokas A."/>
            <person name="Carro J."/>
            <person name="Camarero S."/>
            <person name="Ferreira P."/>
            <person name="Molpeceres G."/>
            <person name="Ruiz-Duenas F.J."/>
            <person name="Serrano A."/>
            <person name="Henrissat B."/>
            <person name="Drula E."/>
            <person name="Hughes K.W."/>
            <person name="Mata J.L."/>
            <person name="Ishikawa N.K."/>
            <person name="Vargas-Isla R."/>
            <person name="Ushijima S."/>
            <person name="Smith C.A."/>
            <person name="Ahrendt S."/>
            <person name="Andreopoulos W."/>
            <person name="He G."/>
            <person name="Labutti K."/>
            <person name="Lipzen A."/>
            <person name="Ng V."/>
            <person name="Sandor L."/>
            <person name="Barry K."/>
            <person name="Martinez A.T."/>
            <person name="Xiao Y."/>
            <person name="Gibbons J.G."/>
            <person name="Terashima K."/>
            <person name="Hibbett D.S."/>
            <person name="Grigoriev I.V."/>
        </authorList>
    </citation>
    <scope>NUCLEOTIDE SEQUENCE</scope>
    <source>
        <strain evidence="5">TFB7829</strain>
    </source>
</reference>
<dbReference type="InterPro" id="IPR032421">
    <property type="entry name" value="PMT_4TMC"/>
</dbReference>
<dbReference type="InterPro" id="IPR027005">
    <property type="entry name" value="PMT-like"/>
</dbReference>
<comment type="function">
    <text evidence="3">Transfers mannose from Dol-P-mannose to Ser or Thr residues on proteins.</text>
</comment>
<keyword evidence="1" id="KW-0677">Repeat</keyword>
<keyword evidence="3" id="KW-0256">Endoplasmic reticulum</keyword>